<feature type="compositionally biased region" description="Basic and acidic residues" evidence="2">
    <location>
        <begin position="77"/>
        <end position="98"/>
    </location>
</feature>
<comment type="similarity">
    <text evidence="1">Belongs to the IWR1/SLC7A6OS family.</text>
</comment>
<dbReference type="InterPro" id="IPR040150">
    <property type="entry name" value="Iwr1"/>
</dbReference>
<dbReference type="InterPro" id="IPR013883">
    <property type="entry name" value="TF_Iwr1_dom"/>
</dbReference>
<dbReference type="Pfam" id="PF08574">
    <property type="entry name" value="Iwr1"/>
    <property type="match status" value="1"/>
</dbReference>
<protein>
    <recommendedName>
        <fullName evidence="3">Transcription factor Iwr1 domain-containing protein</fullName>
    </recommendedName>
</protein>
<feature type="compositionally biased region" description="Acidic residues" evidence="2">
    <location>
        <begin position="331"/>
        <end position="347"/>
    </location>
</feature>
<feature type="region of interest" description="Disordered" evidence="2">
    <location>
        <begin position="327"/>
        <end position="360"/>
    </location>
</feature>
<dbReference type="PANTHER" id="PTHR28063">
    <property type="entry name" value="RNA POLYMERASE II NUCLEAR LOCALIZATION PROTEIN IWR1"/>
    <property type="match status" value="1"/>
</dbReference>
<feature type="region of interest" description="Disordered" evidence="2">
    <location>
        <begin position="167"/>
        <end position="208"/>
    </location>
</feature>
<feature type="compositionally biased region" description="Basic and acidic residues" evidence="2">
    <location>
        <begin position="238"/>
        <end position="261"/>
    </location>
</feature>
<dbReference type="EMBL" id="KZ679259">
    <property type="protein sequence ID" value="PTB43221.1"/>
    <property type="molecule type" value="Genomic_DNA"/>
</dbReference>
<accession>A0A2T3ZEI0</accession>
<gene>
    <name evidence="4" type="ORF">M441DRAFT_135130</name>
</gene>
<dbReference type="PANTHER" id="PTHR28063:SF1">
    <property type="entry name" value="RNA POLYMERASE II NUCLEAR LOCALIZATION PROTEIN IWR1"/>
    <property type="match status" value="1"/>
</dbReference>
<reference evidence="4 5" key="1">
    <citation type="submission" date="2016-07" db="EMBL/GenBank/DDBJ databases">
        <title>Multiple horizontal gene transfer events from other fungi enriched the ability of initially mycotrophic Trichoderma (Ascomycota) to feed on dead plant biomass.</title>
        <authorList>
            <consortium name="DOE Joint Genome Institute"/>
            <person name="Aerts A."/>
            <person name="Atanasova L."/>
            <person name="Chenthamara K."/>
            <person name="Zhang J."/>
            <person name="Grujic M."/>
            <person name="Henrissat B."/>
            <person name="Kuo A."/>
            <person name="Salamov A."/>
            <person name="Lipzen A."/>
            <person name="Labutti K."/>
            <person name="Barry K."/>
            <person name="Miao Y."/>
            <person name="Rahimi M.J."/>
            <person name="Shen Q."/>
            <person name="Grigoriev I.V."/>
            <person name="Kubicek C.P."/>
            <person name="Druzhinina I.S."/>
        </authorList>
    </citation>
    <scope>NUCLEOTIDE SEQUENCE [LARGE SCALE GENOMIC DNA]</scope>
    <source>
        <strain evidence="4 5">CBS 433.97</strain>
    </source>
</reference>
<dbReference type="AlphaFoldDB" id="A0A2T3ZEI0"/>
<dbReference type="Proteomes" id="UP000240493">
    <property type="component" value="Unassembled WGS sequence"/>
</dbReference>
<evidence type="ECO:0000313" key="5">
    <source>
        <dbReference type="Proteomes" id="UP000240493"/>
    </source>
</evidence>
<dbReference type="OrthoDB" id="6255506at2759"/>
<evidence type="ECO:0000256" key="1">
    <source>
        <dbReference type="ARBA" id="ARBA00010218"/>
    </source>
</evidence>
<dbReference type="GO" id="GO:0006606">
    <property type="term" value="P:protein import into nucleus"/>
    <property type="evidence" value="ECO:0007669"/>
    <property type="project" value="InterPro"/>
</dbReference>
<feature type="compositionally biased region" description="Basic and acidic residues" evidence="2">
    <location>
        <begin position="57"/>
        <end position="70"/>
    </location>
</feature>
<feature type="compositionally biased region" description="Polar residues" evidence="2">
    <location>
        <begin position="109"/>
        <end position="120"/>
    </location>
</feature>
<evidence type="ECO:0000313" key="4">
    <source>
        <dbReference type="EMBL" id="PTB43221.1"/>
    </source>
</evidence>
<feature type="compositionally biased region" description="Acidic residues" evidence="2">
    <location>
        <begin position="281"/>
        <end position="290"/>
    </location>
</feature>
<sequence length="422" mass="48020">MSIPPQLIRVKRKRDDDAPVTFLQLDEGAKRHRSEANWVYQRRESKATATGPVVSRGDGEPVIHVSRPEDGTSLTRSRSDEQRPTKRHADGQPTEQRKFHVSRAMLAQASATPGPTSPGYSKQVRIGPTIFVERTGRKKIIPKSSRQSLVIKDAQAIIAQDLEQDTLMSHNQPIEQRHLKKPGVAKQRDPSQEPPARAPLPQSLTHPHTEDMDKITADMNQWVLNEIGANLHAMEVEKKQAERPKFRPRAPEKRYQERHPEAAAPPTVSTEDTVDTPMADASEEEGDGEEWVIEEYVRVPAHSMGLDVLPSDVGLLVLNGEQESMLFYGSPEDEDEENDEDDEDENAENYYTADYPEDEVDTEDEYDRHAYMFRNANASDEEEFDDNEYDSDELVMEGQDDDDDDARMDRIRDFMKRNAGFR</sequence>
<evidence type="ECO:0000259" key="3">
    <source>
        <dbReference type="Pfam" id="PF08574"/>
    </source>
</evidence>
<keyword evidence="5" id="KW-1185">Reference proteome</keyword>
<dbReference type="GO" id="GO:0005737">
    <property type="term" value="C:cytoplasm"/>
    <property type="evidence" value="ECO:0007669"/>
    <property type="project" value="TreeGrafter"/>
</dbReference>
<proteinExistence type="inferred from homology"/>
<feature type="region of interest" description="Disordered" evidence="2">
    <location>
        <begin position="29"/>
        <end position="125"/>
    </location>
</feature>
<organism evidence="4 5">
    <name type="scientific">Trichoderma asperellum (strain ATCC 204424 / CBS 433.97 / NBRC 101777)</name>
    <dbReference type="NCBI Taxonomy" id="1042311"/>
    <lineage>
        <taxon>Eukaryota</taxon>
        <taxon>Fungi</taxon>
        <taxon>Dikarya</taxon>
        <taxon>Ascomycota</taxon>
        <taxon>Pezizomycotina</taxon>
        <taxon>Sordariomycetes</taxon>
        <taxon>Hypocreomycetidae</taxon>
        <taxon>Hypocreales</taxon>
        <taxon>Hypocreaceae</taxon>
        <taxon>Trichoderma</taxon>
    </lineage>
</organism>
<feature type="domain" description="Transcription factor Iwr1" evidence="3">
    <location>
        <begin position="289"/>
        <end position="359"/>
    </location>
</feature>
<feature type="region of interest" description="Disordered" evidence="2">
    <location>
        <begin position="238"/>
        <end position="290"/>
    </location>
</feature>
<name>A0A2T3ZEI0_TRIA4</name>
<evidence type="ECO:0000256" key="2">
    <source>
        <dbReference type="SAM" id="MobiDB-lite"/>
    </source>
</evidence>